<keyword evidence="8 10" id="KW-0456">Lyase</keyword>
<dbReference type="CDD" id="cd00331">
    <property type="entry name" value="IGPS"/>
    <property type="match status" value="1"/>
</dbReference>
<evidence type="ECO:0000313" key="11">
    <source>
        <dbReference type="Proteomes" id="UP000524404"/>
    </source>
</evidence>
<dbReference type="InterPro" id="IPR013785">
    <property type="entry name" value="Aldolase_TIM"/>
</dbReference>
<evidence type="ECO:0000256" key="4">
    <source>
        <dbReference type="ARBA" id="ARBA00022605"/>
    </source>
</evidence>
<organism evidence="10 11">
    <name type="scientific">Arcicella rosea</name>
    <dbReference type="NCBI Taxonomy" id="502909"/>
    <lineage>
        <taxon>Bacteria</taxon>
        <taxon>Pseudomonadati</taxon>
        <taxon>Bacteroidota</taxon>
        <taxon>Cytophagia</taxon>
        <taxon>Cytophagales</taxon>
        <taxon>Flectobacillaceae</taxon>
        <taxon>Arcicella</taxon>
    </lineage>
</organism>
<comment type="pathway">
    <text evidence="2">Amino-acid biosynthesis; L-tryptophan biosynthesis; L-tryptophan from chorismate: step 4/5.</text>
</comment>
<dbReference type="Gene3D" id="3.20.20.70">
    <property type="entry name" value="Aldolase class I"/>
    <property type="match status" value="1"/>
</dbReference>
<dbReference type="InterPro" id="IPR045186">
    <property type="entry name" value="Indole-3-glycerol_P_synth"/>
</dbReference>
<dbReference type="FunFam" id="3.20.20.70:FF:000024">
    <property type="entry name" value="Indole-3-glycerol phosphate synthase"/>
    <property type="match status" value="1"/>
</dbReference>
<protein>
    <recommendedName>
        <fullName evidence="3">indole-3-glycerol-phosphate synthase</fullName>
        <ecNumber evidence="3">4.1.1.48</ecNumber>
    </recommendedName>
</protein>
<dbReference type="GO" id="GO:0000162">
    <property type="term" value="P:L-tryptophan biosynthetic process"/>
    <property type="evidence" value="ECO:0007669"/>
    <property type="project" value="UniProtKB-UniPathway"/>
</dbReference>
<dbReference type="UniPathway" id="UPA00035">
    <property type="reaction ID" value="UER00043"/>
</dbReference>
<evidence type="ECO:0000256" key="3">
    <source>
        <dbReference type="ARBA" id="ARBA00012362"/>
    </source>
</evidence>
<dbReference type="PANTHER" id="PTHR22854:SF2">
    <property type="entry name" value="INDOLE-3-GLYCEROL-PHOSPHATE SYNTHASE"/>
    <property type="match status" value="1"/>
</dbReference>
<dbReference type="InterPro" id="IPR011060">
    <property type="entry name" value="RibuloseP-bd_barrel"/>
</dbReference>
<comment type="catalytic activity">
    <reaction evidence="1">
        <text>1-(2-carboxyphenylamino)-1-deoxy-D-ribulose 5-phosphate + H(+) = (1S,2R)-1-C-(indol-3-yl)glycerol 3-phosphate + CO2 + H2O</text>
        <dbReference type="Rhea" id="RHEA:23476"/>
        <dbReference type="ChEBI" id="CHEBI:15377"/>
        <dbReference type="ChEBI" id="CHEBI:15378"/>
        <dbReference type="ChEBI" id="CHEBI:16526"/>
        <dbReference type="ChEBI" id="CHEBI:58613"/>
        <dbReference type="ChEBI" id="CHEBI:58866"/>
        <dbReference type="EC" id="4.1.1.48"/>
    </reaction>
</comment>
<gene>
    <name evidence="10" type="ORF">HNP25_003403</name>
</gene>
<evidence type="ECO:0000256" key="6">
    <source>
        <dbReference type="ARBA" id="ARBA00022822"/>
    </source>
</evidence>
<dbReference type="InterPro" id="IPR001468">
    <property type="entry name" value="Indole-3-GlycerolPSynthase_CS"/>
</dbReference>
<dbReference type="GO" id="GO:0004425">
    <property type="term" value="F:indole-3-glycerol-phosphate synthase activity"/>
    <property type="evidence" value="ECO:0007669"/>
    <property type="project" value="UniProtKB-EC"/>
</dbReference>
<dbReference type="AlphaFoldDB" id="A0A841EUJ2"/>
<keyword evidence="4" id="KW-0028">Amino-acid biosynthesis</keyword>
<feature type="domain" description="Indole-3-glycerol phosphate synthase" evidence="9">
    <location>
        <begin position="4"/>
        <end position="257"/>
    </location>
</feature>
<dbReference type="EC" id="4.1.1.48" evidence="3"/>
<evidence type="ECO:0000259" key="9">
    <source>
        <dbReference type="Pfam" id="PF00218"/>
    </source>
</evidence>
<comment type="caution">
    <text evidence="10">The sequence shown here is derived from an EMBL/GenBank/DDBJ whole genome shotgun (WGS) entry which is preliminary data.</text>
</comment>
<evidence type="ECO:0000313" key="10">
    <source>
        <dbReference type="EMBL" id="MBB6004733.1"/>
    </source>
</evidence>
<evidence type="ECO:0000256" key="8">
    <source>
        <dbReference type="ARBA" id="ARBA00023239"/>
    </source>
</evidence>
<reference evidence="10 11" key="1">
    <citation type="submission" date="2020-08" db="EMBL/GenBank/DDBJ databases">
        <title>Functional genomics of gut bacteria from endangered species of beetles.</title>
        <authorList>
            <person name="Carlos-Shanley C."/>
        </authorList>
    </citation>
    <scope>NUCLEOTIDE SEQUENCE [LARGE SCALE GENOMIC DNA]</scope>
    <source>
        <strain evidence="10 11">S00070</strain>
    </source>
</reference>
<keyword evidence="7" id="KW-0057">Aromatic amino acid biosynthesis</keyword>
<dbReference type="InterPro" id="IPR013798">
    <property type="entry name" value="Indole-3-glycerol_P_synth_dom"/>
</dbReference>
<dbReference type="GO" id="GO:0004640">
    <property type="term" value="F:phosphoribosylanthranilate isomerase activity"/>
    <property type="evidence" value="ECO:0007669"/>
    <property type="project" value="TreeGrafter"/>
</dbReference>
<accession>A0A841EUJ2</accession>
<evidence type="ECO:0000256" key="1">
    <source>
        <dbReference type="ARBA" id="ARBA00001633"/>
    </source>
</evidence>
<evidence type="ECO:0000256" key="7">
    <source>
        <dbReference type="ARBA" id="ARBA00023141"/>
    </source>
</evidence>
<evidence type="ECO:0000256" key="2">
    <source>
        <dbReference type="ARBA" id="ARBA00004696"/>
    </source>
</evidence>
<keyword evidence="11" id="KW-1185">Reference proteome</keyword>
<dbReference type="EMBL" id="JACHKT010000028">
    <property type="protein sequence ID" value="MBB6004733.1"/>
    <property type="molecule type" value="Genomic_DNA"/>
</dbReference>
<evidence type="ECO:0000256" key="5">
    <source>
        <dbReference type="ARBA" id="ARBA00022793"/>
    </source>
</evidence>
<name>A0A841EUJ2_9BACT</name>
<dbReference type="RefSeq" id="WP_184135928.1">
    <property type="nucleotide sequence ID" value="NZ_JACHKT010000028.1"/>
</dbReference>
<dbReference type="NCBIfam" id="NF001377">
    <property type="entry name" value="PRK00278.2-4"/>
    <property type="match status" value="1"/>
</dbReference>
<keyword evidence="6" id="KW-0822">Tryptophan biosynthesis</keyword>
<proteinExistence type="predicted"/>
<sequence length="264" mass="29201">MTILDKIIAHKAQEVAQRKEQVSVKELEKSGFFAKTNNSLKTSLLNPASSGIIAEFKRKSPSKGIINGNVTVEEVTAGYVKAGAACLSVLTDFEFFGGTSEDFLKARRTNPTIPMIRKDFMIDEYQIIEAKSLGADVILLIAANLTPQRIKDLGKLTKELGMETLLEIHDEEELNRSLNQYIDVVGVNNRNLKNFAEQNVDASLELAEKIPAECIKISESCISQAATIKLLKSVGYKGFLIGETFMKTENPAEALKNFIDEVRK</sequence>
<dbReference type="SUPFAM" id="SSF51366">
    <property type="entry name" value="Ribulose-phoshate binding barrel"/>
    <property type="match status" value="1"/>
</dbReference>
<dbReference type="PROSITE" id="PS00614">
    <property type="entry name" value="IGPS"/>
    <property type="match status" value="1"/>
</dbReference>
<dbReference type="Proteomes" id="UP000524404">
    <property type="component" value="Unassembled WGS sequence"/>
</dbReference>
<dbReference type="PANTHER" id="PTHR22854">
    <property type="entry name" value="TRYPTOPHAN BIOSYNTHESIS PROTEIN"/>
    <property type="match status" value="1"/>
</dbReference>
<keyword evidence="5" id="KW-0210">Decarboxylase</keyword>
<dbReference type="Pfam" id="PF00218">
    <property type="entry name" value="IGPS"/>
    <property type="match status" value="1"/>
</dbReference>